<evidence type="ECO:0000313" key="5">
    <source>
        <dbReference type="Proteomes" id="UP000681526"/>
    </source>
</evidence>
<evidence type="ECO:0000313" key="4">
    <source>
        <dbReference type="EMBL" id="CAG5077599.1"/>
    </source>
</evidence>
<keyword evidence="2" id="KW-0472">Membrane</keyword>
<comment type="caution">
    <text evidence="4">The sequence shown here is derived from an EMBL/GenBank/DDBJ whole genome shotgun (WGS) entry which is preliminary data.</text>
</comment>
<dbReference type="InterPro" id="IPR001387">
    <property type="entry name" value="Cro/C1-type_HTH"/>
</dbReference>
<dbReference type="RefSeq" id="WP_213483194.1">
    <property type="nucleotide sequence ID" value="NZ_CAJRAY010000006.1"/>
</dbReference>
<feature type="transmembrane region" description="Helical" evidence="2">
    <location>
        <begin position="106"/>
        <end position="127"/>
    </location>
</feature>
<dbReference type="CDD" id="cd00093">
    <property type="entry name" value="HTH_XRE"/>
    <property type="match status" value="1"/>
</dbReference>
<feature type="region of interest" description="Disordered" evidence="1">
    <location>
        <begin position="133"/>
        <end position="188"/>
    </location>
</feature>
<dbReference type="Gene3D" id="1.10.260.40">
    <property type="entry name" value="lambda repressor-like DNA-binding domains"/>
    <property type="match status" value="1"/>
</dbReference>
<evidence type="ECO:0000256" key="2">
    <source>
        <dbReference type="SAM" id="Phobius"/>
    </source>
</evidence>
<keyword evidence="2" id="KW-1133">Transmembrane helix</keyword>
<dbReference type="Pfam" id="PF13413">
    <property type="entry name" value="HTH_25"/>
    <property type="match status" value="1"/>
</dbReference>
<keyword evidence="2" id="KW-0812">Transmembrane</keyword>
<gene>
    <name evidence="4" type="primary">txxe 435-M1_2229</name>
    <name evidence="4" type="ORF">TXXE_01540</name>
</gene>
<dbReference type="PANTHER" id="PTHR34475:SF1">
    <property type="entry name" value="CYTOSKELETON PROTEIN RODZ"/>
    <property type="match status" value="1"/>
</dbReference>
<accession>A0ABN7RK02</accession>
<sequence>MSELGKLLRKAREERGYSLDDVQDITKIRKRYLEAIEEGDYKVLPGTFYARAFVKNYAETVGLDAEEVCRLFERELPEPEADAAVEQPVVKPRRASVRSSDRWSKWGFRVLMWSFLLLIAAVIYTYVVNQQDGSDKKTADNETPITDNIDAGTGETEDAADSTGGQETDVTGANGEAGSDTPVIPDEPDVQQTTLTFLEKSGSVERYAVAPGDTHRYEVEVADGKRSWVEIRTGDRNGEKIHYKEEKGPSVVTYELSGPVFLNIGSTRSVEIRIDGVVLPDGDDNVRRFLIVPETEGAAGIPGA</sequence>
<dbReference type="SMART" id="SM00530">
    <property type="entry name" value="HTH_XRE"/>
    <property type="match status" value="1"/>
</dbReference>
<dbReference type="EMBL" id="CAJRAY010000006">
    <property type="protein sequence ID" value="CAG5077599.1"/>
    <property type="molecule type" value="Genomic_DNA"/>
</dbReference>
<protein>
    <submittedName>
        <fullName evidence="4">Transcriptional regulator XRE family, M1_2229</fullName>
    </submittedName>
</protein>
<dbReference type="InterPro" id="IPR010982">
    <property type="entry name" value="Lambda_DNA-bd_dom_sf"/>
</dbReference>
<dbReference type="PANTHER" id="PTHR34475">
    <property type="match status" value="1"/>
</dbReference>
<reference evidence="4 5" key="1">
    <citation type="submission" date="2021-04" db="EMBL/GenBank/DDBJ databases">
        <authorList>
            <person name="Rakotoarivonina H."/>
        </authorList>
    </citation>
    <scope>NUCLEOTIDE SEQUENCE [LARGE SCALE GENOMIC DNA]</scope>
    <source>
        <strain evidence="4 5">XE</strain>
    </source>
</reference>
<proteinExistence type="predicted"/>
<feature type="domain" description="HTH cro/C1-type" evidence="3">
    <location>
        <begin position="7"/>
        <end position="68"/>
    </location>
</feature>
<name>A0ABN7RK02_THEXY</name>
<dbReference type="Proteomes" id="UP000681526">
    <property type="component" value="Unassembled WGS sequence"/>
</dbReference>
<keyword evidence="5" id="KW-1185">Reference proteome</keyword>
<dbReference type="InterPro" id="IPR050400">
    <property type="entry name" value="Bact_Cytoskel_RodZ"/>
</dbReference>
<organism evidence="4 5">
    <name type="scientific">Thermobacillus xylanilyticus</name>
    <dbReference type="NCBI Taxonomy" id="76633"/>
    <lineage>
        <taxon>Bacteria</taxon>
        <taxon>Bacillati</taxon>
        <taxon>Bacillota</taxon>
        <taxon>Bacilli</taxon>
        <taxon>Bacillales</taxon>
        <taxon>Paenibacillaceae</taxon>
        <taxon>Thermobacillus</taxon>
    </lineage>
</organism>
<evidence type="ECO:0000259" key="3">
    <source>
        <dbReference type="SMART" id="SM00530"/>
    </source>
</evidence>
<evidence type="ECO:0000256" key="1">
    <source>
        <dbReference type="SAM" id="MobiDB-lite"/>
    </source>
</evidence>
<dbReference type="SUPFAM" id="SSF47413">
    <property type="entry name" value="lambda repressor-like DNA-binding domains"/>
    <property type="match status" value="1"/>
</dbReference>